<dbReference type="Pfam" id="PF01284">
    <property type="entry name" value="MARVEL"/>
    <property type="match status" value="1"/>
</dbReference>
<protein>
    <submittedName>
        <fullName evidence="7">Putative Non-classical export protein 2</fullName>
    </submittedName>
</protein>
<evidence type="ECO:0000256" key="2">
    <source>
        <dbReference type="ARBA" id="ARBA00022692"/>
    </source>
</evidence>
<evidence type="ECO:0000313" key="7">
    <source>
        <dbReference type="EMBL" id="EHL00255.1"/>
    </source>
</evidence>
<dbReference type="InParanoid" id="H0EMB5"/>
<dbReference type="PANTHER" id="PTHR28165">
    <property type="entry name" value="NON-CLASSICAL EXPORT PROTEIN 2-RELATED"/>
    <property type="match status" value="1"/>
</dbReference>
<evidence type="ECO:0000259" key="6">
    <source>
        <dbReference type="Pfam" id="PF01284"/>
    </source>
</evidence>
<dbReference type="OrthoDB" id="5423111at2759"/>
<dbReference type="Proteomes" id="UP000005446">
    <property type="component" value="Unassembled WGS sequence"/>
</dbReference>
<gene>
    <name evidence="7" type="ORF">M7I_3745</name>
</gene>
<keyword evidence="2 5" id="KW-0812">Transmembrane</keyword>
<dbReference type="GO" id="GO:0005886">
    <property type="term" value="C:plasma membrane"/>
    <property type="evidence" value="ECO:0007669"/>
    <property type="project" value="TreeGrafter"/>
</dbReference>
<dbReference type="EMBL" id="AGUE01000089">
    <property type="protein sequence ID" value="EHL00255.1"/>
    <property type="molecule type" value="Genomic_DNA"/>
</dbReference>
<evidence type="ECO:0000256" key="3">
    <source>
        <dbReference type="ARBA" id="ARBA00022989"/>
    </source>
</evidence>
<organism evidence="7 8">
    <name type="scientific">Glarea lozoyensis (strain ATCC 74030 / MF5533)</name>
    <dbReference type="NCBI Taxonomy" id="1104152"/>
    <lineage>
        <taxon>Eukaryota</taxon>
        <taxon>Fungi</taxon>
        <taxon>Dikarya</taxon>
        <taxon>Ascomycota</taxon>
        <taxon>Pezizomycotina</taxon>
        <taxon>Leotiomycetes</taxon>
        <taxon>Helotiales</taxon>
        <taxon>Helotiaceae</taxon>
        <taxon>Glarea</taxon>
    </lineage>
</organism>
<proteinExistence type="predicted"/>
<feature type="transmembrane region" description="Helical" evidence="5">
    <location>
        <begin position="39"/>
        <end position="62"/>
    </location>
</feature>
<sequence length="169" mass="17898">MVSIVQAILRGSQFLWTLLTTALIGNVIAEAFAGNPSGINYAIFTSVFCWLVLIYGGVAAFMESLAIPIALLAMDALATLFTFIAGVVLAAKLTVHSCSNRGYVLTNGYTNGSHNPEKRCRELQASTAFYWFLFASFAASLVMTALSSRGSGITGRGGIRKGGPSMSQV</sequence>
<dbReference type="GO" id="GO:0070941">
    <property type="term" value="P:eisosome assembly"/>
    <property type="evidence" value="ECO:0007669"/>
    <property type="project" value="TreeGrafter"/>
</dbReference>
<evidence type="ECO:0000256" key="4">
    <source>
        <dbReference type="ARBA" id="ARBA00023136"/>
    </source>
</evidence>
<dbReference type="InterPro" id="IPR052649">
    <property type="entry name" value="NCE102-like"/>
</dbReference>
<accession>H0EMB5</accession>
<dbReference type="PANTHER" id="PTHR28165:SF1">
    <property type="entry name" value="NON-CLASSICAL EXPORT PROTEIN 2-RELATED"/>
    <property type="match status" value="1"/>
</dbReference>
<dbReference type="FunCoup" id="H0EMB5">
    <property type="interactions" value="60"/>
</dbReference>
<name>H0EMB5_GLAL7</name>
<comment type="caution">
    <text evidence="7">The sequence shown here is derived from an EMBL/GenBank/DDBJ whole genome shotgun (WGS) entry which is preliminary data.</text>
</comment>
<dbReference type="GO" id="GO:0032126">
    <property type="term" value="C:eisosome"/>
    <property type="evidence" value="ECO:0007669"/>
    <property type="project" value="TreeGrafter"/>
</dbReference>
<feature type="domain" description="MARVEL" evidence="6">
    <location>
        <begin position="5"/>
        <end position="142"/>
    </location>
</feature>
<keyword evidence="3 5" id="KW-1133">Transmembrane helix</keyword>
<evidence type="ECO:0000256" key="5">
    <source>
        <dbReference type="SAM" id="Phobius"/>
    </source>
</evidence>
<evidence type="ECO:0000256" key="1">
    <source>
        <dbReference type="ARBA" id="ARBA00004141"/>
    </source>
</evidence>
<reference evidence="7 8" key="1">
    <citation type="journal article" date="2012" name="Eukaryot. Cell">
        <title>Genome sequence of the fungus Glarea lozoyensis: the first genome sequence of a species from the Helotiaceae family.</title>
        <authorList>
            <person name="Youssar L."/>
            <person name="Gruening B.A."/>
            <person name="Erxleben A."/>
            <person name="Guenther S."/>
            <person name="Huettel W."/>
        </authorList>
    </citation>
    <scope>NUCLEOTIDE SEQUENCE [LARGE SCALE GENOMIC DNA]</scope>
    <source>
        <strain evidence="8">ATCC 74030 / MF5533</strain>
    </source>
</reference>
<feature type="transmembrane region" description="Helical" evidence="5">
    <location>
        <begin position="69"/>
        <end position="91"/>
    </location>
</feature>
<feature type="transmembrane region" description="Helical" evidence="5">
    <location>
        <begin position="128"/>
        <end position="146"/>
    </location>
</feature>
<dbReference type="GO" id="GO:0072659">
    <property type="term" value="P:protein localization to plasma membrane"/>
    <property type="evidence" value="ECO:0007669"/>
    <property type="project" value="TreeGrafter"/>
</dbReference>
<dbReference type="InterPro" id="IPR008253">
    <property type="entry name" value="Marvel"/>
</dbReference>
<comment type="subcellular location">
    <subcellularLocation>
        <location evidence="1">Membrane</location>
        <topology evidence="1">Multi-pass membrane protein</topology>
    </subcellularLocation>
</comment>
<evidence type="ECO:0000313" key="8">
    <source>
        <dbReference type="Proteomes" id="UP000005446"/>
    </source>
</evidence>
<keyword evidence="8" id="KW-1185">Reference proteome</keyword>
<dbReference type="HOGENOM" id="CLU_098356_0_0_1"/>
<keyword evidence="4 5" id="KW-0472">Membrane</keyword>
<dbReference type="AlphaFoldDB" id="H0EMB5"/>